<reference evidence="2 3" key="1">
    <citation type="journal article" date="2015" name="Infect. Genet. Evol.">
        <title>Genomic sequences of six botulinum neurotoxin-producing strains representing three clostridial species illustrate the mobility and diversity of botulinum neurotoxin genes.</title>
        <authorList>
            <person name="Smith T.J."/>
            <person name="Hill K.K."/>
            <person name="Xie G."/>
            <person name="Foley B.T."/>
            <person name="Williamson C.H."/>
            <person name="Foster J.T."/>
            <person name="Johnson S.L."/>
            <person name="Chertkov O."/>
            <person name="Teshima H."/>
            <person name="Gibbons H.S."/>
            <person name="Johnsky L.A."/>
            <person name="Karavis M.A."/>
            <person name="Smith L.A."/>
        </authorList>
    </citation>
    <scope>NUCLEOTIDE SEQUENCE [LARGE SCALE GENOMIC DNA]</scope>
    <source>
        <strain evidence="2 3">CDC 2741</strain>
    </source>
</reference>
<name>A0A0C1TUZ7_9CLOT</name>
<dbReference type="EMBL" id="AYSO01000020">
    <property type="protein sequence ID" value="KIE44554.1"/>
    <property type="molecule type" value="Genomic_DNA"/>
</dbReference>
<proteinExistence type="predicted"/>
<keyword evidence="1" id="KW-0812">Transmembrane</keyword>
<keyword evidence="3" id="KW-1185">Reference proteome</keyword>
<feature type="transmembrane region" description="Helical" evidence="1">
    <location>
        <begin position="61"/>
        <end position="81"/>
    </location>
</feature>
<keyword evidence="1" id="KW-1133">Transmembrane helix</keyword>
<accession>A0A0C1TUZ7</accession>
<comment type="caution">
    <text evidence="2">The sequence shown here is derived from an EMBL/GenBank/DDBJ whole genome shotgun (WGS) entry which is preliminary data.</text>
</comment>
<keyword evidence="1" id="KW-0472">Membrane</keyword>
<evidence type="ECO:0000313" key="3">
    <source>
        <dbReference type="Proteomes" id="UP000031366"/>
    </source>
</evidence>
<feature type="transmembrane region" description="Helical" evidence="1">
    <location>
        <begin position="6"/>
        <end position="22"/>
    </location>
</feature>
<evidence type="ECO:0000313" key="2">
    <source>
        <dbReference type="EMBL" id="KIE44554.1"/>
    </source>
</evidence>
<feature type="transmembrane region" description="Helical" evidence="1">
    <location>
        <begin position="29"/>
        <end position="55"/>
    </location>
</feature>
<dbReference type="RefSeq" id="WP_039636900.1">
    <property type="nucleotide sequence ID" value="NZ_AYSO01000020.1"/>
</dbReference>
<evidence type="ECO:0000256" key="1">
    <source>
        <dbReference type="SAM" id="Phobius"/>
    </source>
</evidence>
<dbReference type="AlphaFoldDB" id="A0A0C1TUZ7"/>
<dbReference type="Proteomes" id="UP000031366">
    <property type="component" value="Unassembled WGS sequence"/>
</dbReference>
<gene>
    <name evidence="2" type="ORF">U732_810</name>
</gene>
<organism evidence="2 3">
    <name type="scientific">Clostridium argentinense CDC 2741</name>
    <dbReference type="NCBI Taxonomy" id="1418104"/>
    <lineage>
        <taxon>Bacteria</taxon>
        <taxon>Bacillati</taxon>
        <taxon>Bacillota</taxon>
        <taxon>Clostridia</taxon>
        <taxon>Eubacteriales</taxon>
        <taxon>Clostridiaceae</taxon>
        <taxon>Clostridium</taxon>
    </lineage>
</organism>
<sequence length="175" mass="20888">MEVILINIVLLIIIFIIYRFLYKSCSKKLLIDIFILTLYTTLVAPLIIFTINLILRQYYNLSEVHLIFTFIPLAIPTISIFKEKNKEVSNKKFLNKYQDKIIYIILNELEKQHIYVDKNCINISFNNLRGNFYADVIVTLSIPNEEYDYFKDYLEKSLSKEFKEGHFNVAFKTYR</sequence>
<protein>
    <submittedName>
        <fullName evidence="2">Uncharacterized protein</fullName>
    </submittedName>
</protein>